<comment type="caution">
    <text evidence="1">The sequence shown here is derived from an EMBL/GenBank/DDBJ whole genome shotgun (WGS) entry which is preliminary data.</text>
</comment>
<dbReference type="Proteomes" id="UP000053237">
    <property type="component" value="Unassembled WGS sequence"/>
</dbReference>
<protein>
    <recommendedName>
        <fullName evidence="3">Peptidase A1 domain-containing protein</fullName>
    </recommendedName>
</protein>
<keyword evidence="2" id="KW-1185">Reference proteome</keyword>
<evidence type="ECO:0000313" key="1">
    <source>
        <dbReference type="EMBL" id="CCI45908.1"/>
    </source>
</evidence>
<organism evidence="1 2">
    <name type="scientific">Albugo candida</name>
    <dbReference type="NCBI Taxonomy" id="65357"/>
    <lineage>
        <taxon>Eukaryota</taxon>
        <taxon>Sar</taxon>
        <taxon>Stramenopiles</taxon>
        <taxon>Oomycota</taxon>
        <taxon>Peronosporomycetes</taxon>
        <taxon>Albuginales</taxon>
        <taxon>Albuginaceae</taxon>
        <taxon>Albugo</taxon>
    </lineage>
</organism>
<gene>
    <name evidence="1" type="ORF">BN9_068180</name>
</gene>
<reference evidence="1 2" key="1">
    <citation type="submission" date="2012-05" db="EMBL/GenBank/DDBJ databases">
        <title>Recombination and specialization in a pathogen metapopulation.</title>
        <authorList>
            <person name="Gardiner A."/>
            <person name="Kemen E."/>
            <person name="Schultz-Larsen T."/>
            <person name="MacLean D."/>
            <person name="Van Oosterhout C."/>
            <person name="Jones J.D.G."/>
        </authorList>
    </citation>
    <scope>NUCLEOTIDE SEQUENCE [LARGE SCALE GENOMIC DNA]</scope>
    <source>
        <strain evidence="1 2">Ac Nc2</strain>
    </source>
</reference>
<dbReference type="AlphaFoldDB" id="A0A024GHX2"/>
<dbReference type="SUPFAM" id="SSF50630">
    <property type="entry name" value="Acid proteases"/>
    <property type="match status" value="1"/>
</dbReference>
<dbReference type="EMBL" id="CAIX01000111">
    <property type="protein sequence ID" value="CCI45908.1"/>
    <property type="molecule type" value="Genomic_DNA"/>
</dbReference>
<accession>A0A024GHX2</accession>
<dbReference type="InterPro" id="IPR021109">
    <property type="entry name" value="Peptidase_aspartic_dom_sf"/>
</dbReference>
<evidence type="ECO:0008006" key="3">
    <source>
        <dbReference type="Google" id="ProtNLM"/>
    </source>
</evidence>
<name>A0A024GHX2_9STRA</name>
<dbReference type="Gene3D" id="2.40.70.10">
    <property type="entry name" value="Acid Proteases"/>
    <property type="match status" value="1"/>
</dbReference>
<proteinExistence type="predicted"/>
<dbReference type="InParanoid" id="A0A024GHX2"/>
<sequence length="258" mass="29876">MLAVKKLICLYAAFRHSSASDVYIEHRGGHDWEVLIAGKVEVPARFRQFNVQSLKFFFDETPIKYLAIMWLDELNPQTFTFSEGTWPYKINEVAVPWTSGKMRSYTSLLFDITSVEFPERKEAVSYSNEKEEVYLDFARVEIFLPESAFTKLESAIKSRIKDPLADLIDCQRIIPLKDHLPKFLFTNPNSDAILFTLSGPNYFVRESKTECKFVVQLSEKKRWVIGAALTKTHMTTFRKVPDDETFAHGFVKIETLIH</sequence>
<evidence type="ECO:0000313" key="2">
    <source>
        <dbReference type="Proteomes" id="UP000053237"/>
    </source>
</evidence>